<dbReference type="GeneID" id="33314708"/>
<dbReference type="Pfam" id="PF01796">
    <property type="entry name" value="OB_ChsH2_C"/>
    <property type="match status" value="1"/>
</dbReference>
<dbReference type="OrthoDB" id="9573at2157"/>
<feature type="domain" description="ChsH2 rubredoxin-like zinc ribbon" evidence="2">
    <location>
        <begin position="18"/>
        <end position="47"/>
    </location>
</feature>
<dbReference type="InterPro" id="IPR052513">
    <property type="entry name" value="Thioester_dehydratase-like"/>
</dbReference>
<proteinExistence type="predicted"/>
<gene>
    <name evidence="3" type="ORF">A3L08_00520</name>
</gene>
<dbReference type="InterPro" id="IPR002878">
    <property type="entry name" value="ChsH2_C"/>
</dbReference>
<evidence type="ECO:0000313" key="4">
    <source>
        <dbReference type="Proteomes" id="UP000197418"/>
    </source>
</evidence>
<dbReference type="InterPro" id="IPR012340">
    <property type="entry name" value="NA-bd_OB-fold"/>
</dbReference>
<evidence type="ECO:0000313" key="3">
    <source>
        <dbReference type="EMBL" id="ASJ05924.1"/>
    </source>
</evidence>
<accession>A0A218P553</accession>
<dbReference type="PANTHER" id="PTHR34075:SF5">
    <property type="entry name" value="BLR3430 PROTEIN"/>
    <property type="match status" value="1"/>
</dbReference>
<name>A0A218P553_9EURY</name>
<evidence type="ECO:0000259" key="1">
    <source>
        <dbReference type="Pfam" id="PF01796"/>
    </source>
</evidence>
<dbReference type="PANTHER" id="PTHR34075">
    <property type="entry name" value="BLR3430 PROTEIN"/>
    <property type="match status" value="1"/>
</dbReference>
<dbReference type="Proteomes" id="UP000197418">
    <property type="component" value="Chromosome"/>
</dbReference>
<dbReference type="Gene3D" id="6.10.30.10">
    <property type="match status" value="1"/>
</dbReference>
<feature type="domain" description="ChsH2 C-terminal OB-fold" evidence="1">
    <location>
        <begin position="51"/>
        <end position="112"/>
    </location>
</feature>
<keyword evidence="4" id="KW-1185">Reference proteome</keyword>
<dbReference type="SUPFAM" id="SSF50249">
    <property type="entry name" value="Nucleic acid-binding proteins"/>
    <property type="match status" value="1"/>
</dbReference>
<dbReference type="KEGG" id="tpaf:A3L08_00520"/>
<dbReference type="Pfam" id="PF12172">
    <property type="entry name" value="zf-ChsH2"/>
    <property type="match status" value="1"/>
</dbReference>
<sequence>MGKPMQVARHWRHFEEKYALIGGKCENGHLMFPYREICPVCGSRNVEKHKFSGKGKVVSWTIVRNPPSGFEYYKPYPLALVQLEEGPVVLAQLTDVEPEEIDFGMEVEMVTRKVREFDEDGIILYAYKFRPVLKPQKE</sequence>
<dbReference type="InterPro" id="IPR022002">
    <property type="entry name" value="ChsH2_Znr"/>
</dbReference>
<dbReference type="RefSeq" id="WP_088853187.1">
    <property type="nucleotide sequence ID" value="NZ_CP015102.1"/>
</dbReference>
<evidence type="ECO:0000259" key="2">
    <source>
        <dbReference type="Pfam" id="PF12172"/>
    </source>
</evidence>
<dbReference type="AlphaFoldDB" id="A0A218P553"/>
<dbReference type="EMBL" id="CP015102">
    <property type="protein sequence ID" value="ASJ05924.1"/>
    <property type="molecule type" value="Genomic_DNA"/>
</dbReference>
<protein>
    <submittedName>
        <fullName evidence="3">Transcriptional regulator</fullName>
    </submittedName>
</protein>
<reference evidence="3 4" key="1">
    <citation type="submission" date="2016-04" db="EMBL/GenBank/DDBJ databases">
        <title>Complete genome sequence of Thermococcus pacificus type strain P4.</title>
        <authorList>
            <person name="Oger P.M."/>
        </authorList>
    </citation>
    <scope>NUCLEOTIDE SEQUENCE [LARGE SCALE GENOMIC DNA]</scope>
    <source>
        <strain evidence="3 4">P-4</strain>
    </source>
</reference>
<organism evidence="3 4">
    <name type="scientific">Thermococcus pacificus</name>
    <dbReference type="NCBI Taxonomy" id="71998"/>
    <lineage>
        <taxon>Archaea</taxon>
        <taxon>Methanobacteriati</taxon>
        <taxon>Methanobacteriota</taxon>
        <taxon>Thermococci</taxon>
        <taxon>Thermococcales</taxon>
        <taxon>Thermococcaceae</taxon>
        <taxon>Thermococcus</taxon>
    </lineage>
</organism>